<dbReference type="OrthoDB" id="3549294at2759"/>
<proteinExistence type="predicted"/>
<dbReference type="EMBL" id="LHQQ01000007">
    <property type="protein sequence ID" value="KOS48199.1"/>
    <property type="molecule type" value="Genomic_DNA"/>
</dbReference>
<keyword evidence="2" id="KW-1185">Reference proteome</keyword>
<reference evidence="1 2" key="1">
    <citation type="submission" date="2015-08" db="EMBL/GenBank/DDBJ databases">
        <title>Genome sequencing of Penicillium nordicum.</title>
        <authorList>
            <person name="Nguyen H.D."/>
            <person name="Seifert K.A."/>
        </authorList>
    </citation>
    <scope>NUCLEOTIDE SEQUENCE [LARGE SCALE GENOMIC DNA]</scope>
    <source>
        <strain evidence="1 2">DAOMC 185683</strain>
    </source>
</reference>
<evidence type="ECO:0000313" key="1">
    <source>
        <dbReference type="EMBL" id="KOS48199.1"/>
    </source>
</evidence>
<comment type="caution">
    <text evidence="1">The sequence shown here is derived from an EMBL/GenBank/DDBJ whole genome shotgun (WGS) entry which is preliminary data.</text>
</comment>
<dbReference type="Proteomes" id="UP000037696">
    <property type="component" value="Unassembled WGS sequence"/>
</dbReference>
<protein>
    <submittedName>
        <fullName evidence="1">Uncharacterized protein</fullName>
    </submittedName>
</protein>
<organism evidence="1 2">
    <name type="scientific">Penicillium nordicum</name>
    <dbReference type="NCBI Taxonomy" id="229535"/>
    <lineage>
        <taxon>Eukaryota</taxon>
        <taxon>Fungi</taxon>
        <taxon>Dikarya</taxon>
        <taxon>Ascomycota</taxon>
        <taxon>Pezizomycotina</taxon>
        <taxon>Eurotiomycetes</taxon>
        <taxon>Eurotiomycetidae</taxon>
        <taxon>Eurotiales</taxon>
        <taxon>Aspergillaceae</taxon>
        <taxon>Penicillium</taxon>
    </lineage>
</organism>
<gene>
    <name evidence="1" type="ORF">ACN38_g841</name>
</gene>
<name>A0A0M9WKD8_9EURO</name>
<dbReference type="AlphaFoldDB" id="A0A0M9WKD8"/>
<sequence>MVALNPPSFSSTIENRNILQPQKCQVDEALDKSRDYWYRLASLAYAYRDNGLTPAYTNPHHTLHRIPKFQGRPRTIHVRPYGVSPIPVLCIQASSTWRLIGNSNCDMIEKEIIYSALLKIGTRVAIPCSFSGRVFSSWIGITEESRTGPNYLGILTIVWCYILSTRLVEI</sequence>
<accession>A0A0M9WKD8</accession>
<evidence type="ECO:0000313" key="2">
    <source>
        <dbReference type="Proteomes" id="UP000037696"/>
    </source>
</evidence>